<proteinExistence type="predicted"/>
<evidence type="ECO:0000256" key="1">
    <source>
        <dbReference type="ARBA" id="ARBA00022801"/>
    </source>
</evidence>
<dbReference type="AlphaFoldDB" id="A0A2S7L2B6"/>
<keyword evidence="1" id="KW-0378">Hydrolase</keyword>
<dbReference type="RefSeq" id="WP_170062698.1">
    <property type="nucleotide sequence ID" value="NZ_MQUA01000004.1"/>
</dbReference>
<dbReference type="Pfam" id="PF03629">
    <property type="entry name" value="SASA"/>
    <property type="match status" value="1"/>
</dbReference>
<feature type="chain" id="PRO_5015497909" description="Sialate O-acetylesterase domain-containing protein" evidence="2">
    <location>
        <begin position="23"/>
        <end position="479"/>
    </location>
</feature>
<accession>A0A2S7L2B6</accession>
<keyword evidence="2" id="KW-0732">Signal</keyword>
<evidence type="ECO:0000313" key="5">
    <source>
        <dbReference type="Proteomes" id="UP000239522"/>
    </source>
</evidence>
<evidence type="ECO:0000256" key="2">
    <source>
        <dbReference type="SAM" id="SignalP"/>
    </source>
</evidence>
<feature type="domain" description="Sialate O-acetylesterase" evidence="3">
    <location>
        <begin position="107"/>
        <end position="359"/>
    </location>
</feature>
<dbReference type="Proteomes" id="UP000239522">
    <property type="component" value="Unassembled WGS sequence"/>
</dbReference>
<comment type="caution">
    <text evidence="4">The sequence shown here is derived from an EMBL/GenBank/DDBJ whole genome shotgun (WGS) entry which is preliminary data.</text>
</comment>
<protein>
    <recommendedName>
        <fullName evidence="3">Sialate O-acetylesterase domain-containing protein</fullName>
    </recommendedName>
</protein>
<gene>
    <name evidence="4" type="ORF">BST83_00790</name>
</gene>
<keyword evidence="5" id="KW-1185">Reference proteome</keyword>
<dbReference type="PANTHER" id="PTHR22901:SF0">
    <property type="entry name" value="SIALATE O-ACETYLESTERASE"/>
    <property type="match status" value="1"/>
</dbReference>
<dbReference type="PANTHER" id="PTHR22901">
    <property type="entry name" value="SIALATE O-ACETYLESTERASE"/>
    <property type="match status" value="1"/>
</dbReference>
<dbReference type="GO" id="GO:0001681">
    <property type="term" value="F:sialate O-acetylesterase activity"/>
    <property type="evidence" value="ECO:0007669"/>
    <property type="project" value="InterPro"/>
</dbReference>
<dbReference type="InterPro" id="IPR039329">
    <property type="entry name" value="SIAE"/>
</dbReference>
<organism evidence="4 5">
    <name type="scientific">Polaribacter filamentus</name>
    <dbReference type="NCBI Taxonomy" id="53483"/>
    <lineage>
        <taxon>Bacteria</taxon>
        <taxon>Pseudomonadati</taxon>
        <taxon>Bacteroidota</taxon>
        <taxon>Flavobacteriia</taxon>
        <taxon>Flavobacteriales</taxon>
        <taxon>Flavobacteriaceae</taxon>
    </lineage>
</organism>
<sequence length="479" mass="54715">MKTKTITQLFLFMLGVNFTCISQTNMPSFFSNNMILQQQENVAIWGTDAPGTIIEVHTSWGAEKVVKTKANGKWETNILTKEASFEKQEITVQGSSKIVLHNILIGEVWFCSGQSNMEWPMDGWKKSPVNNAEELIATSSNANIRLFNTERSASLSLKDNVIGSWAEATSESVQDFSAVGYLFARKLFEELQIPIGIIEASWGGTNIESWLPKDHIEKYTNIKIPDSLSKDQNKNKRPTLLYNAMIHPFKNYNIKGFLWYQGESNRNYPKPYKDYIHTLINSWRAQWKQKNLPFYSVQIAPYSYHEIRDTPIMNANLIREAQSLVVQEIPNTGVVITNDIGQCDNIHPPEKNILAKRLANLALAEQYSFKNIPYRSPEYKSMKIRKNKVIIAFNFYGKNKDNQIFDSTRALKNFVIAGADHIFYPAKVKINKNQKLTIYSDKVKKPVAVRYGFEDCLEGSLFSKSGLPVSLFRTDTWGN</sequence>
<dbReference type="GO" id="GO:0005975">
    <property type="term" value="P:carbohydrate metabolic process"/>
    <property type="evidence" value="ECO:0007669"/>
    <property type="project" value="TreeGrafter"/>
</dbReference>
<feature type="signal peptide" evidence="2">
    <location>
        <begin position="1"/>
        <end position="22"/>
    </location>
</feature>
<evidence type="ECO:0000313" key="4">
    <source>
        <dbReference type="EMBL" id="PQB09072.1"/>
    </source>
</evidence>
<name>A0A2S7L2B6_9FLAO</name>
<reference evidence="4 5" key="1">
    <citation type="submission" date="2016-11" db="EMBL/GenBank/DDBJ databases">
        <title>Trade-off between light-utilization and light-protection in marine flavobacteria.</title>
        <authorList>
            <person name="Kumagai Y."/>
        </authorList>
    </citation>
    <scope>NUCLEOTIDE SEQUENCE [LARGE SCALE GENOMIC DNA]</scope>
    <source>
        <strain evidence="4 5">ATCC 700397</strain>
    </source>
</reference>
<dbReference type="InterPro" id="IPR036514">
    <property type="entry name" value="SGNH_hydro_sf"/>
</dbReference>
<dbReference type="InterPro" id="IPR005181">
    <property type="entry name" value="SASA"/>
</dbReference>
<evidence type="ECO:0000259" key="3">
    <source>
        <dbReference type="Pfam" id="PF03629"/>
    </source>
</evidence>
<dbReference type="EMBL" id="MQUA01000004">
    <property type="protein sequence ID" value="PQB09072.1"/>
    <property type="molecule type" value="Genomic_DNA"/>
</dbReference>
<dbReference type="SUPFAM" id="SSF52266">
    <property type="entry name" value="SGNH hydrolase"/>
    <property type="match status" value="1"/>
</dbReference>
<dbReference type="Gene3D" id="3.40.50.1110">
    <property type="entry name" value="SGNH hydrolase"/>
    <property type="match status" value="1"/>
</dbReference>